<evidence type="ECO:0000313" key="3">
    <source>
        <dbReference type="Proteomes" id="UP001464891"/>
    </source>
</evidence>
<feature type="region of interest" description="Disordered" evidence="1">
    <location>
        <begin position="1"/>
        <end position="53"/>
    </location>
</feature>
<dbReference type="EMBL" id="JAMPKM010000015">
    <property type="protein sequence ID" value="MEP0819628.1"/>
    <property type="molecule type" value="Genomic_DNA"/>
</dbReference>
<gene>
    <name evidence="2" type="ORF">NC998_21240</name>
</gene>
<proteinExistence type="predicted"/>
<feature type="compositionally biased region" description="Basic and acidic residues" evidence="1">
    <location>
        <begin position="13"/>
        <end position="36"/>
    </location>
</feature>
<feature type="compositionally biased region" description="Low complexity" evidence="1">
    <location>
        <begin position="114"/>
        <end position="131"/>
    </location>
</feature>
<dbReference type="Proteomes" id="UP001464891">
    <property type="component" value="Unassembled WGS sequence"/>
</dbReference>
<comment type="caution">
    <text evidence="2">The sequence shown here is derived from an EMBL/GenBank/DDBJ whole genome shotgun (WGS) entry which is preliminary data.</text>
</comment>
<dbReference type="RefSeq" id="WP_190440702.1">
    <property type="nucleotide sequence ID" value="NZ_JAMPKM010000015.1"/>
</dbReference>
<organism evidence="2 3">
    <name type="scientific">Trichocoleus desertorum GB2-A4</name>
    <dbReference type="NCBI Taxonomy" id="2933944"/>
    <lineage>
        <taxon>Bacteria</taxon>
        <taxon>Bacillati</taxon>
        <taxon>Cyanobacteriota</taxon>
        <taxon>Cyanophyceae</taxon>
        <taxon>Leptolyngbyales</taxon>
        <taxon>Trichocoleusaceae</taxon>
        <taxon>Trichocoleus</taxon>
    </lineage>
</organism>
<accession>A0ABV0JCV9</accession>
<sequence length="252" mass="27171">MVATPQKSSSKAAETKATETKVADKKTTEVKAEKPVDQTQAQQAQVKPDSDPTAPQVFEVLDIRMSLLREGYKQDDVTNARIESVAGTLGLQKPFTTDQAQSVRRAIRAQLGEPQGQAAQQPQQPQAQAAQSSFAVPDHSQDNAAAITTVQQNLAGAIAASDQTFIELGQNLGRRQLSLMLNAQLETLVAGSQVLAQVITGFNQQVVTVVNQADKKLTASDFKFLPDLPQHALPHTLGNESSVEGDVYQRWS</sequence>
<reference evidence="2 3" key="1">
    <citation type="submission" date="2022-04" db="EMBL/GenBank/DDBJ databases">
        <title>Positive selection, recombination, and allopatry shape intraspecific diversity of widespread and dominant cyanobacteria.</title>
        <authorList>
            <person name="Wei J."/>
            <person name="Shu W."/>
            <person name="Hu C."/>
        </authorList>
    </citation>
    <scope>NUCLEOTIDE SEQUENCE [LARGE SCALE GENOMIC DNA]</scope>
    <source>
        <strain evidence="2 3">GB2-A4</strain>
    </source>
</reference>
<evidence type="ECO:0000256" key="1">
    <source>
        <dbReference type="SAM" id="MobiDB-lite"/>
    </source>
</evidence>
<name>A0ABV0JCV9_9CYAN</name>
<protein>
    <submittedName>
        <fullName evidence="2">Uncharacterized protein</fullName>
    </submittedName>
</protein>
<keyword evidence="3" id="KW-1185">Reference proteome</keyword>
<feature type="region of interest" description="Disordered" evidence="1">
    <location>
        <begin position="112"/>
        <end position="137"/>
    </location>
</feature>
<evidence type="ECO:0000313" key="2">
    <source>
        <dbReference type="EMBL" id="MEP0819628.1"/>
    </source>
</evidence>